<dbReference type="EMBL" id="JADRCP010000001">
    <property type="protein sequence ID" value="MBK5175749.1"/>
    <property type="molecule type" value="Genomic_DNA"/>
</dbReference>
<accession>A0A9D7AGW5</accession>
<evidence type="ECO:0000313" key="1">
    <source>
        <dbReference type="EMBL" id="MBK5072440.1"/>
    </source>
</evidence>
<name>A0A9D7AGW5_9GAMM</name>
<sequence length="55" mass="6606">MEKRQEIDQQERFIQHHFYQNLHHSALQAALKGMDDISSSRVVLQKKLRGRMSKR</sequence>
<evidence type="ECO:0000313" key="3">
    <source>
        <dbReference type="Proteomes" id="UP000807542"/>
    </source>
</evidence>
<dbReference type="Proteomes" id="UP000807542">
    <property type="component" value="Unassembled WGS sequence"/>
</dbReference>
<gene>
    <name evidence="2" type="ORF">I2492_05370</name>
    <name evidence="1" type="ORF">I2493_05370</name>
</gene>
<evidence type="ECO:0000313" key="4">
    <source>
        <dbReference type="Proteomes" id="UP001296969"/>
    </source>
</evidence>
<reference evidence="2 4" key="1">
    <citation type="submission" date="2020-11" db="EMBL/GenBank/DDBJ databases">
        <title>Insectihabitans protaetiae gen. nov. sp. nov. and Insectihabitans allomyrinae sp. nov., isolated from larvae of Protaetia brevitarsis seulensis and Allomyrina dichotoma, respectively.</title>
        <authorList>
            <person name="Lee S.D."/>
            <person name="Byeon Y.-S."/>
            <person name="Kim S.-M."/>
            <person name="Yang H.L."/>
            <person name="Kim I.S."/>
        </authorList>
    </citation>
    <scope>NUCLEOTIDE SEQUENCE</scope>
    <source>
        <strain evidence="2">CWB-B4</strain>
        <strain evidence="1 4">CWB-B43</strain>
    </source>
</reference>
<proteinExistence type="predicted"/>
<dbReference type="AlphaFoldDB" id="A0A9D7AGW5"/>
<evidence type="ECO:0000313" key="2">
    <source>
        <dbReference type="EMBL" id="MBK5175749.1"/>
    </source>
</evidence>
<comment type="caution">
    <text evidence="2">The sequence shown here is derived from an EMBL/GenBank/DDBJ whole genome shotgun (WGS) entry which is preliminary data.</text>
</comment>
<organism evidence="2 3">
    <name type="scientific">Limnobaculum xujianqingii</name>
    <dbReference type="NCBI Taxonomy" id="2738837"/>
    <lineage>
        <taxon>Bacteria</taxon>
        <taxon>Pseudomonadati</taxon>
        <taxon>Pseudomonadota</taxon>
        <taxon>Gammaproteobacteria</taxon>
        <taxon>Enterobacterales</taxon>
        <taxon>Budviciaceae</taxon>
        <taxon>Limnobaculum</taxon>
    </lineage>
</organism>
<dbReference type="Proteomes" id="UP001296969">
    <property type="component" value="Unassembled WGS sequence"/>
</dbReference>
<dbReference type="EMBL" id="JADRCQ010000001">
    <property type="protein sequence ID" value="MBK5072440.1"/>
    <property type="molecule type" value="Genomic_DNA"/>
</dbReference>
<dbReference type="RefSeq" id="WP_228397528.1">
    <property type="nucleotide sequence ID" value="NZ_JADRCP010000001.1"/>
</dbReference>
<keyword evidence="4" id="KW-1185">Reference proteome</keyword>
<protein>
    <submittedName>
        <fullName evidence="2">Uncharacterized protein</fullName>
    </submittedName>
</protein>